<organism evidence="2 3">
    <name type="scientific">Canna indica</name>
    <name type="common">Indian-shot</name>
    <dbReference type="NCBI Taxonomy" id="4628"/>
    <lineage>
        <taxon>Eukaryota</taxon>
        <taxon>Viridiplantae</taxon>
        <taxon>Streptophyta</taxon>
        <taxon>Embryophyta</taxon>
        <taxon>Tracheophyta</taxon>
        <taxon>Spermatophyta</taxon>
        <taxon>Magnoliopsida</taxon>
        <taxon>Liliopsida</taxon>
        <taxon>Zingiberales</taxon>
        <taxon>Cannaceae</taxon>
        <taxon>Canna</taxon>
    </lineage>
</organism>
<gene>
    <name evidence="2" type="ORF">Cni_G01565</name>
</gene>
<reference evidence="2 3" key="1">
    <citation type="submission" date="2023-10" db="EMBL/GenBank/DDBJ databases">
        <title>Chromosome-scale genome assembly provides insights into flower coloration mechanisms of Canna indica.</title>
        <authorList>
            <person name="Li C."/>
        </authorList>
    </citation>
    <scope>NUCLEOTIDE SEQUENCE [LARGE SCALE GENOMIC DNA]</scope>
    <source>
        <tissue evidence="2">Flower</tissue>
    </source>
</reference>
<dbReference type="AlphaFoldDB" id="A0AAQ3PYV2"/>
<feature type="compositionally biased region" description="Basic residues" evidence="1">
    <location>
        <begin position="35"/>
        <end position="49"/>
    </location>
</feature>
<evidence type="ECO:0000313" key="2">
    <source>
        <dbReference type="EMBL" id="WOK92873.1"/>
    </source>
</evidence>
<name>A0AAQ3PYV2_9LILI</name>
<evidence type="ECO:0000313" key="3">
    <source>
        <dbReference type="Proteomes" id="UP001327560"/>
    </source>
</evidence>
<protein>
    <submittedName>
        <fullName evidence="2">Uncharacterized protein</fullName>
    </submittedName>
</protein>
<feature type="region of interest" description="Disordered" evidence="1">
    <location>
        <begin position="25"/>
        <end position="49"/>
    </location>
</feature>
<dbReference type="EMBL" id="CP136890">
    <property type="protein sequence ID" value="WOK92873.1"/>
    <property type="molecule type" value="Genomic_DNA"/>
</dbReference>
<keyword evidence="3" id="KW-1185">Reference proteome</keyword>
<sequence length="125" mass="13542">MTKVQKIKNLYDQICTWMVRQPSRSSSNTMARLLHGSRRQRRSARRRRRHAASVEWQLMACSTLAAGSCGPTTLALIAATTQTGDHIACVVPGPDELRSSLDALSVEPSIASSSSSATLSSPVYP</sequence>
<dbReference type="Proteomes" id="UP001327560">
    <property type="component" value="Chromosome 1"/>
</dbReference>
<accession>A0AAQ3PYV2</accession>
<proteinExistence type="predicted"/>
<evidence type="ECO:0000256" key="1">
    <source>
        <dbReference type="SAM" id="MobiDB-lite"/>
    </source>
</evidence>